<reference evidence="2 3" key="1">
    <citation type="submission" date="2015-09" db="EMBL/GenBank/DDBJ databases">
        <title>Draft Genome Sequence of Bradyrhizobium manausense Strain BR 3351T, a Novel Symbiotic Nitrogen-Fixing Alphaproteobacterium Isolated from Brazilian Amazon Rain Forest.</title>
        <authorList>
            <person name="De Araujo J.L."/>
            <person name="Zilli J.E."/>
        </authorList>
    </citation>
    <scope>NUCLEOTIDE SEQUENCE [LARGE SCALE GENOMIC DNA]</scope>
    <source>
        <strain evidence="2 3">BR3351</strain>
    </source>
</reference>
<evidence type="ECO:0000313" key="3">
    <source>
        <dbReference type="Proteomes" id="UP000051936"/>
    </source>
</evidence>
<dbReference type="InterPro" id="IPR047801">
    <property type="entry name" value="Peptidase_C45"/>
</dbReference>
<keyword evidence="3" id="KW-1185">Reference proteome</keyword>
<feature type="domain" description="Peptidase C45 hydrolase" evidence="1">
    <location>
        <begin position="111"/>
        <end position="328"/>
    </location>
</feature>
<protein>
    <submittedName>
        <fullName evidence="2">Peptidase C45</fullName>
    </submittedName>
</protein>
<evidence type="ECO:0000259" key="1">
    <source>
        <dbReference type="Pfam" id="PF03417"/>
    </source>
</evidence>
<dbReference type="PANTHER" id="PTHR34180:SF1">
    <property type="entry name" value="BETA-ALANYL-DOPAMINE_CARCININE HYDROLASE"/>
    <property type="match status" value="1"/>
</dbReference>
<gene>
    <name evidence="2" type="ORF">AOQ71_41765</name>
</gene>
<dbReference type="InterPro" id="IPR005079">
    <property type="entry name" value="Peptidase_C45_hydrolase"/>
</dbReference>
<evidence type="ECO:0000313" key="2">
    <source>
        <dbReference type="EMBL" id="KRQ00254.1"/>
    </source>
</evidence>
<dbReference type="Pfam" id="PF03417">
    <property type="entry name" value="AAT"/>
    <property type="match status" value="1"/>
</dbReference>
<proteinExistence type="predicted"/>
<organism evidence="2 3">
    <name type="scientific">Bradyrhizobium manausense</name>
    <dbReference type="NCBI Taxonomy" id="989370"/>
    <lineage>
        <taxon>Bacteria</taxon>
        <taxon>Pseudomonadati</taxon>
        <taxon>Pseudomonadota</taxon>
        <taxon>Alphaproteobacteria</taxon>
        <taxon>Hyphomicrobiales</taxon>
        <taxon>Nitrobacteraceae</taxon>
        <taxon>Bradyrhizobium</taxon>
    </lineage>
</organism>
<dbReference type="InterPro" id="IPR047794">
    <property type="entry name" value="C45_proenzyme-like"/>
</dbReference>
<comment type="caution">
    <text evidence="2">The sequence shown here is derived from an EMBL/GenBank/DDBJ whole genome shotgun (WGS) entry which is preliminary data.</text>
</comment>
<dbReference type="OrthoDB" id="6793339at2"/>
<accession>A0A0R3CVU2</accession>
<dbReference type="NCBIfam" id="NF040521">
    <property type="entry name" value="C45_proenzyme"/>
    <property type="match status" value="1"/>
</dbReference>
<dbReference type="AlphaFoldDB" id="A0A0R3CVU2"/>
<dbReference type="RefSeq" id="WP_057759723.1">
    <property type="nucleotide sequence ID" value="NZ_LJYG01000116.1"/>
</dbReference>
<dbReference type="PANTHER" id="PTHR34180">
    <property type="entry name" value="PEPTIDASE C45"/>
    <property type="match status" value="1"/>
</dbReference>
<name>A0A0R3CVU2_9BRAD</name>
<dbReference type="Proteomes" id="UP000051936">
    <property type="component" value="Unassembled WGS sequence"/>
</dbReference>
<dbReference type="Gene3D" id="3.60.60.10">
    <property type="entry name" value="Penicillin V Acylase, Chain A"/>
    <property type="match status" value="1"/>
</dbReference>
<sequence length="352" mass="37574">MSYDAGCRLSFIHVAGSPFDVGAALGRFGQAALQNHFRISAAWRELATRRDDPLLGEMAAIVRERFPSYWAELQGLAAGLELPFDDVFLWNCRGDIWAMAPDGCTTVQLPGCPHVIGHNEDGDPDFAGHCALAHVAPDGGTPFTAFVYPGSLPGHTFAATSKGVVQTVNNIRPLAGGAGTPRMVLARAILDASDLDAALAVLKSAPRAGAFHLTLAQAGDERLLSVEFTARALSVDQVQAPRVHSNHLIHGDTGRMSQIVTGSSGVRQRRGEELLGQMLQSEPQGRALGILWDAADAELPIYRTDPADSDVENTLASAVFRVGADKVEWSVYDGAHEAARFDMRDGLIPFAA</sequence>
<dbReference type="EMBL" id="LJYG01000116">
    <property type="protein sequence ID" value="KRQ00254.1"/>
    <property type="molecule type" value="Genomic_DNA"/>
</dbReference>
<dbReference type="STRING" id="989370.AOQ71_41765"/>